<keyword evidence="7 13" id="KW-0443">Lipid metabolism</keyword>
<keyword evidence="9 13" id="KW-0753">Steroid metabolism</keyword>
<evidence type="ECO:0000256" key="12">
    <source>
        <dbReference type="PROSITE-ProRule" id="PRU01022"/>
    </source>
</evidence>
<dbReference type="EC" id="2.1.1.-" evidence="13"/>
<keyword evidence="5 13" id="KW-0752">Steroid biosynthesis</keyword>
<dbReference type="Proteomes" id="UP000664169">
    <property type="component" value="Unassembled WGS sequence"/>
</dbReference>
<proteinExistence type="inferred from homology"/>
<protein>
    <recommendedName>
        <fullName evidence="13">Sterol 24-C-methyltransferase</fullName>
        <ecNumber evidence="13">2.1.1.-</ecNumber>
    </recommendedName>
    <alternativeName>
        <fullName evidence="13">Delta(24)-sterol C-methyltransferase</fullName>
    </alternativeName>
</protein>
<evidence type="ECO:0000256" key="8">
    <source>
        <dbReference type="ARBA" id="ARBA00023166"/>
    </source>
</evidence>
<evidence type="ECO:0000256" key="1">
    <source>
        <dbReference type="ARBA" id="ARBA00022516"/>
    </source>
</evidence>
<sequence length="381" mass="42339">MAPIALENEDHARDAAFNSAMHGKSAHGRQGLMAMMSKRDGAAQKAAVDEYFKHWDNKAAKDETADTREARRAEYATLTRHYYNLATDLYEYGWGGSFHFCRFAYGEAFGQAIARHEHFLAHMMGLRDDMEVLDVGCGVGGPAREICKFSGARITGLNNNDYQIERATKYAAREGLAHKLKYVKGDFMQMSFPPNTFDAVYAIEATVHAPSLEGVYSQIFRVLKPGGVFGVYEWLMTEAYDNENPHHREVRLGIEQGDGISNMVKIPEALAAIKAAGFELEYQEDLANRADARPWYYPLAGSLGQVSSLWDLFTVARMTKVGRSIVSSALEVGEMVRVIPHGTAKTARSLELAADCLVEGGKLKLFTPMFLMVARKPMDAK</sequence>
<reference evidence="15" key="1">
    <citation type="submission" date="2021-03" db="EMBL/GenBank/DDBJ databases">
        <authorList>
            <person name="Tagirdzhanova G."/>
        </authorList>
    </citation>
    <scope>NUCLEOTIDE SEQUENCE</scope>
</reference>
<dbReference type="GO" id="GO:0032259">
    <property type="term" value="P:methylation"/>
    <property type="evidence" value="ECO:0007669"/>
    <property type="project" value="UniProtKB-KW"/>
</dbReference>
<dbReference type="EMBL" id="CAJPDQ010000018">
    <property type="protein sequence ID" value="CAF9922595.1"/>
    <property type="molecule type" value="Genomic_DNA"/>
</dbReference>
<dbReference type="InterPro" id="IPR030384">
    <property type="entry name" value="MeTrfase_SMT"/>
</dbReference>
<comment type="similarity">
    <text evidence="11 12 13">Belongs to the class I-like SAM-binding methyltransferase superfamily. Erg6/SMT family.</text>
</comment>
<evidence type="ECO:0000256" key="5">
    <source>
        <dbReference type="ARBA" id="ARBA00022955"/>
    </source>
</evidence>
<keyword evidence="3 12" id="KW-0808">Transferase</keyword>
<organism evidence="15 16">
    <name type="scientific">Gomphillus americanus</name>
    <dbReference type="NCBI Taxonomy" id="1940652"/>
    <lineage>
        <taxon>Eukaryota</taxon>
        <taxon>Fungi</taxon>
        <taxon>Dikarya</taxon>
        <taxon>Ascomycota</taxon>
        <taxon>Pezizomycotina</taxon>
        <taxon>Lecanoromycetes</taxon>
        <taxon>OSLEUM clade</taxon>
        <taxon>Ostropomycetidae</taxon>
        <taxon>Ostropales</taxon>
        <taxon>Graphidaceae</taxon>
        <taxon>Gomphilloideae</taxon>
        <taxon>Gomphillus</taxon>
    </lineage>
</organism>
<dbReference type="Pfam" id="PF08241">
    <property type="entry name" value="Methyltransf_11"/>
    <property type="match status" value="1"/>
</dbReference>
<evidence type="ECO:0000313" key="15">
    <source>
        <dbReference type="EMBL" id="CAF9922595.1"/>
    </source>
</evidence>
<dbReference type="GO" id="GO:0006696">
    <property type="term" value="P:ergosterol biosynthetic process"/>
    <property type="evidence" value="ECO:0007669"/>
    <property type="project" value="UniProtKB-ARBA"/>
</dbReference>
<keyword evidence="16" id="KW-1185">Reference proteome</keyword>
<gene>
    <name evidence="15" type="primary">ERG6</name>
    <name evidence="15" type="ORF">GOMPHAMPRED_002620</name>
</gene>
<dbReference type="Pfam" id="PF08498">
    <property type="entry name" value="Sterol_MT_C"/>
    <property type="match status" value="1"/>
</dbReference>
<evidence type="ECO:0000256" key="7">
    <source>
        <dbReference type="ARBA" id="ARBA00023098"/>
    </source>
</evidence>
<keyword evidence="1 13" id="KW-0444">Lipid biosynthesis</keyword>
<evidence type="ECO:0000256" key="4">
    <source>
        <dbReference type="ARBA" id="ARBA00022691"/>
    </source>
</evidence>
<dbReference type="PANTHER" id="PTHR44068:SF1">
    <property type="entry name" value="HYPOTHETICAL LOC100005854"/>
    <property type="match status" value="1"/>
</dbReference>
<dbReference type="PANTHER" id="PTHR44068">
    <property type="entry name" value="ZGC:194242"/>
    <property type="match status" value="1"/>
</dbReference>
<evidence type="ECO:0000313" key="16">
    <source>
        <dbReference type="Proteomes" id="UP000664169"/>
    </source>
</evidence>
<keyword evidence="2 12" id="KW-0489">Methyltransferase</keyword>
<dbReference type="InterPro" id="IPR029063">
    <property type="entry name" value="SAM-dependent_MTases_sf"/>
</dbReference>
<dbReference type="InterPro" id="IPR013705">
    <property type="entry name" value="Sterol_MeTrfase_C"/>
</dbReference>
<dbReference type="SUPFAM" id="SSF53335">
    <property type="entry name" value="S-adenosyl-L-methionine-dependent methyltransferases"/>
    <property type="match status" value="1"/>
</dbReference>
<name>A0A8H3IPF7_9LECA</name>
<dbReference type="GO" id="GO:0003838">
    <property type="term" value="F:sterol 24-C-methyltransferase activity"/>
    <property type="evidence" value="ECO:0007669"/>
    <property type="project" value="TreeGrafter"/>
</dbReference>
<dbReference type="Gene3D" id="3.40.50.150">
    <property type="entry name" value="Vaccinia Virus protein VP39"/>
    <property type="match status" value="1"/>
</dbReference>
<evidence type="ECO:0000256" key="2">
    <source>
        <dbReference type="ARBA" id="ARBA00022603"/>
    </source>
</evidence>
<keyword evidence="4 12" id="KW-0949">S-adenosyl-L-methionine</keyword>
<comment type="caution">
    <text evidence="15">The sequence shown here is derived from an EMBL/GenBank/DDBJ whole genome shotgun (WGS) entry which is preliminary data.</text>
</comment>
<accession>A0A8H3IPF7</accession>
<dbReference type="GO" id="GO:0005783">
    <property type="term" value="C:endoplasmic reticulum"/>
    <property type="evidence" value="ECO:0007669"/>
    <property type="project" value="TreeGrafter"/>
</dbReference>
<dbReference type="CDD" id="cd02440">
    <property type="entry name" value="AdoMet_MTases"/>
    <property type="match status" value="1"/>
</dbReference>
<evidence type="ECO:0000256" key="3">
    <source>
        <dbReference type="ARBA" id="ARBA00022679"/>
    </source>
</evidence>
<keyword evidence="8 13" id="KW-1207">Sterol metabolism</keyword>
<keyword evidence="6 13" id="KW-0756">Sterol biosynthesis</keyword>
<dbReference type="AlphaFoldDB" id="A0A8H3IPF7"/>
<dbReference type="PROSITE" id="PS51685">
    <property type="entry name" value="SAM_MT_ERG6_SMT"/>
    <property type="match status" value="1"/>
</dbReference>
<evidence type="ECO:0000259" key="14">
    <source>
        <dbReference type="PROSITE" id="PS51685"/>
    </source>
</evidence>
<evidence type="ECO:0000256" key="10">
    <source>
        <dbReference type="ARBA" id="ARBA00029435"/>
    </source>
</evidence>
<evidence type="ECO:0000256" key="9">
    <source>
        <dbReference type="ARBA" id="ARBA00023221"/>
    </source>
</evidence>
<comment type="pathway">
    <text evidence="10">Steroid metabolism; ergosterol biosynthesis.</text>
</comment>
<evidence type="ECO:0000256" key="6">
    <source>
        <dbReference type="ARBA" id="ARBA00023011"/>
    </source>
</evidence>
<evidence type="ECO:0000256" key="13">
    <source>
        <dbReference type="RuleBase" id="RU362025"/>
    </source>
</evidence>
<dbReference type="FunFam" id="3.40.50.150:FF:000121">
    <property type="entry name" value="Sterol 24-C-methyltransferase"/>
    <property type="match status" value="1"/>
</dbReference>
<evidence type="ECO:0000256" key="11">
    <source>
        <dbReference type="ARBA" id="ARBA00038188"/>
    </source>
</evidence>
<comment type="function">
    <text evidence="13">Catalyzes the transfer of methyl groups from S-adenosyl-methionine to the C-24 of sterols.</text>
</comment>
<dbReference type="InterPro" id="IPR050447">
    <property type="entry name" value="Erg6_SMT_methyltransf"/>
</dbReference>
<dbReference type="InterPro" id="IPR013216">
    <property type="entry name" value="Methyltransf_11"/>
</dbReference>
<dbReference type="OrthoDB" id="540004at2759"/>
<feature type="domain" description="SAM-dependent methyltransferase Erg6/SMT-type" evidence="14">
    <location>
        <begin position="82"/>
        <end position="377"/>
    </location>
</feature>